<feature type="transmembrane region" description="Helical" evidence="1">
    <location>
        <begin position="6"/>
        <end position="26"/>
    </location>
</feature>
<dbReference type="EMBL" id="JACHBT010000001">
    <property type="protein sequence ID" value="MBB6503187.1"/>
    <property type="molecule type" value="Genomic_DNA"/>
</dbReference>
<comment type="caution">
    <text evidence="2">The sequence shown here is derived from an EMBL/GenBank/DDBJ whole genome shotgun (WGS) entry which is preliminary data.</text>
</comment>
<keyword evidence="1" id="KW-0472">Membrane</keyword>
<protein>
    <submittedName>
        <fullName evidence="2">Uncharacterized protein</fullName>
    </submittedName>
</protein>
<reference evidence="2 3" key="2">
    <citation type="submission" date="2020-08" db="EMBL/GenBank/DDBJ databases">
        <authorList>
            <person name="Partida-Martinez L."/>
            <person name="Huntemann M."/>
            <person name="Clum A."/>
            <person name="Wang J."/>
            <person name="Palaniappan K."/>
            <person name="Ritter S."/>
            <person name="Chen I.-M."/>
            <person name="Stamatis D."/>
            <person name="Reddy T."/>
            <person name="O'Malley R."/>
            <person name="Daum C."/>
            <person name="Shapiro N."/>
            <person name="Ivanova N."/>
            <person name="Kyrpides N."/>
            <person name="Woyke T."/>
        </authorList>
    </citation>
    <scope>NUCLEOTIDE SEQUENCE [LARGE SCALE GENOMIC DNA]</scope>
    <source>
        <strain evidence="2 3">AS3.13</strain>
    </source>
</reference>
<reference evidence="2 3" key="1">
    <citation type="submission" date="2020-08" db="EMBL/GenBank/DDBJ databases">
        <title>The Agave Microbiome: Exploring the role of microbial communities in plant adaptations to desert environments.</title>
        <authorList>
            <person name="Partida-Martinez L.P."/>
        </authorList>
    </citation>
    <scope>NUCLEOTIDE SEQUENCE [LARGE SCALE GENOMIC DNA]</scope>
    <source>
        <strain evidence="2 3">AS3.13</strain>
    </source>
</reference>
<feature type="transmembrane region" description="Helical" evidence="1">
    <location>
        <begin position="61"/>
        <end position="81"/>
    </location>
</feature>
<dbReference type="AlphaFoldDB" id="A0A7X0JAU5"/>
<proteinExistence type="predicted"/>
<feature type="transmembrane region" description="Helical" evidence="1">
    <location>
        <begin position="112"/>
        <end position="133"/>
    </location>
</feature>
<evidence type="ECO:0000313" key="3">
    <source>
        <dbReference type="Proteomes" id="UP000522313"/>
    </source>
</evidence>
<keyword evidence="1" id="KW-0812">Transmembrane</keyword>
<accession>A0A7X0JAU5</accession>
<keyword evidence="1" id="KW-1133">Transmembrane helix</keyword>
<organism evidence="2 3">
    <name type="scientific">Sphingomonas endophytica</name>
    <dbReference type="NCBI Taxonomy" id="869719"/>
    <lineage>
        <taxon>Bacteria</taxon>
        <taxon>Pseudomonadati</taxon>
        <taxon>Pseudomonadota</taxon>
        <taxon>Alphaproteobacteria</taxon>
        <taxon>Sphingomonadales</taxon>
        <taxon>Sphingomonadaceae</taxon>
        <taxon>Sphingomonas</taxon>
    </lineage>
</organism>
<gene>
    <name evidence="2" type="ORF">F4693_000136</name>
</gene>
<dbReference type="RefSeq" id="WP_184503741.1">
    <property type="nucleotide sequence ID" value="NZ_JACHBT010000001.1"/>
</dbReference>
<dbReference type="Proteomes" id="UP000522313">
    <property type="component" value="Unassembled WGS sequence"/>
</dbReference>
<sequence>MSSPAAYANIVFFYVAQSFVSAHAFIRGGGPERAAGGALLLAALSWSFVQLIWAVKFNHVAWTLALIDLALLIAILIIVAFADRFWPIWLASLQIVAVANHGVRAYDPAIIGYAYWLVAGKLSYPMLAILFIGTRRHQQRLSSGHMEFSWTAQRRRS</sequence>
<name>A0A7X0JAU5_9SPHN</name>
<feature type="transmembrane region" description="Helical" evidence="1">
    <location>
        <begin position="38"/>
        <end position="55"/>
    </location>
</feature>
<evidence type="ECO:0000256" key="1">
    <source>
        <dbReference type="SAM" id="Phobius"/>
    </source>
</evidence>
<evidence type="ECO:0000313" key="2">
    <source>
        <dbReference type="EMBL" id="MBB6503187.1"/>
    </source>
</evidence>